<dbReference type="GO" id="GO:0001228">
    <property type="term" value="F:DNA-binding transcription activator activity, RNA polymerase II-specific"/>
    <property type="evidence" value="ECO:0007669"/>
    <property type="project" value="TreeGrafter"/>
</dbReference>
<evidence type="ECO:0000256" key="3">
    <source>
        <dbReference type="ARBA" id="ARBA00007163"/>
    </source>
</evidence>
<evidence type="ECO:0000256" key="5">
    <source>
        <dbReference type="ARBA" id="ARBA00023125"/>
    </source>
</evidence>
<dbReference type="InterPro" id="IPR046347">
    <property type="entry name" value="bZIP_sf"/>
</dbReference>
<feature type="compositionally biased region" description="Low complexity" evidence="9">
    <location>
        <begin position="150"/>
        <end position="160"/>
    </location>
</feature>
<feature type="compositionally biased region" description="Basic and acidic residues" evidence="9">
    <location>
        <begin position="115"/>
        <end position="129"/>
    </location>
</feature>
<dbReference type="InterPro" id="IPR004827">
    <property type="entry name" value="bZIP"/>
</dbReference>
<dbReference type="PANTHER" id="PTHR40621:SF11">
    <property type="entry name" value="TRANSCRIPTION FACTOR KAPC-RELATED"/>
    <property type="match status" value="1"/>
</dbReference>
<evidence type="ECO:0000256" key="2">
    <source>
        <dbReference type="ARBA" id="ARBA00004123"/>
    </source>
</evidence>
<evidence type="ECO:0000313" key="11">
    <source>
        <dbReference type="EMBL" id="KAJ4164669.1"/>
    </source>
</evidence>
<gene>
    <name evidence="11" type="ORF">LMH87_006332</name>
</gene>
<dbReference type="Proteomes" id="UP001144673">
    <property type="component" value="Chromosome 1"/>
</dbReference>
<feature type="compositionally biased region" description="Polar residues" evidence="9">
    <location>
        <begin position="40"/>
        <end position="55"/>
    </location>
</feature>
<comment type="subcellular location">
    <subcellularLocation>
        <location evidence="2">Nucleus</location>
    </subcellularLocation>
</comment>
<feature type="domain" description="BZIP" evidence="10">
    <location>
        <begin position="190"/>
        <end position="205"/>
    </location>
</feature>
<evidence type="ECO:0000256" key="9">
    <source>
        <dbReference type="SAM" id="MobiDB-lite"/>
    </source>
</evidence>
<dbReference type="GO" id="GO:0000976">
    <property type="term" value="F:transcription cis-regulatory region binding"/>
    <property type="evidence" value="ECO:0007669"/>
    <property type="project" value="InterPro"/>
</dbReference>
<reference evidence="11" key="1">
    <citation type="journal article" date="2023" name="Access Microbiol">
        <title>De-novo genome assembly for Akanthomyces muscarius, a biocontrol agent of insect agricultural pests.</title>
        <authorList>
            <person name="Erdos Z."/>
            <person name="Studholme D.J."/>
            <person name="Raymond B."/>
            <person name="Sharma M."/>
        </authorList>
    </citation>
    <scope>NUCLEOTIDE SEQUENCE</scope>
    <source>
        <strain evidence="11">Ve6</strain>
    </source>
</reference>
<feature type="compositionally biased region" description="Low complexity" evidence="9">
    <location>
        <begin position="191"/>
        <end position="201"/>
    </location>
</feature>
<dbReference type="PROSITE" id="PS00036">
    <property type="entry name" value="BZIP_BASIC"/>
    <property type="match status" value="1"/>
</dbReference>
<evidence type="ECO:0000256" key="7">
    <source>
        <dbReference type="ARBA" id="ARBA00023242"/>
    </source>
</evidence>
<dbReference type="RefSeq" id="XP_056059584.1">
    <property type="nucleotide sequence ID" value="XM_056204205.1"/>
</dbReference>
<evidence type="ECO:0000256" key="4">
    <source>
        <dbReference type="ARBA" id="ARBA00023015"/>
    </source>
</evidence>
<evidence type="ECO:0000256" key="1">
    <source>
        <dbReference type="ARBA" id="ARBA00004049"/>
    </source>
</evidence>
<dbReference type="GeneID" id="80893491"/>
<dbReference type="EMBL" id="JAJHUN010000001">
    <property type="protein sequence ID" value="KAJ4164669.1"/>
    <property type="molecule type" value="Genomic_DNA"/>
</dbReference>
<feature type="compositionally biased region" description="Basic and acidic residues" evidence="9">
    <location>
        <begin position="330"/>
        <end position="349"/>
    </location>
</feature>
<organism evidence="11 12">
    <name type="scientific">Akanthomyces muscarius</name>
    <name type="common">Entomopathogenic fungus</name>
    <name type="synonym">Lecanicillium muscarium</name>
    <dbReference type="NCBI Taxonomy" id="2231603"/>
    <lineage>
        <taxon>Eukaryota</taxon>
        <taxon>Fungi</taxon>
        <taxon>Dikarya</taxon>
        <taxon>Ascomycota</taxon>
        <taxon>Pezizomycotina</taxon>
        <taxon>Sordariomycetes</taxon>
        <taxon>Hypocreomycetidae</taxon>
        <taxon>Hypocreales</taxon>
        <taxon>Cordycipitaceae</taxon>
        <taxon>Akanthomyces</taxon>
    </lineage>
</organism>
<accession>A0A9W8QN51</accession>
<dbReference type="KEGG" id="amus:LMH87_006332"/>
<feature type="compositionally biased region" description="Polar residues" evidence="9">
    <location>
        <begin position="8"/>
        <end position="31"/>
    </location>
</feature>
<proteinExistence type="inferred from homology"/>
<feature type="compositionally biased region" description="Basic and acidic residues" evidence="9">
    <location>
        <begin position="176"/>
        <end position="188"/>
    </location>
</feature>
<dbReference type="SMART" id="SM00338">
    <property type="entry name" value="BRLZ"/>
    <property type="match status" value="1"/>
</dbReference>
<comment type="similarity">
    <text evidence="3">Belongs to the bZIP family.</text>
</comment>
<name>A0A9W8QN51_AKAMU</name>
<evidence type="ECO:0000313" key="12">
    <source>
        <dbReference type="Proteomes" id="UP001144673"/>
    </source>
</evidence>
<dbReference type="SUPFAM" id="SSF57959">
    <property type="entry name" value="Leucine zipper domain"/>
    <property type="match status" value="1"/>
</dbReference>
<protein>
    <recommendedName>
        <fullName evidence="8">Putative transcription factor kapC</fullName>
    </recommendedName>
</protein>
<evidence type="ECO:0000256" key="8">
    <source>
        <dbReference type="ARBA" id="ARBA00044067"/>
    </source>
</evidence>
<dbReference type="Pfam" id="PF00170">
    <property type="entry name" value="bZIP_1"/>
    <property type="match status" value="1"/>
</dbReference>
<evidence type="ECO:0000256" key="6">
    <source>
        <dbReference type="ARBA" id="ARBA00023163"/>
    </source>
</evidence>
<feature type="region of interest" description="Disordered" evidence="9">
    <location>
        <begin position="1"/>
        <end position="204"/>
    </location>
</feature>
<dbReference type="AlphaFoldDB" id="A0A9W8QN51"/>
<feature type="compositionally biased region" description="Polar residues" evidence="9">
    <location>
        <begin position="316"/>
        <end position="327"/>
    </location>
</feature>
<comment type="caution">
    <text evidence="11">The sequence shown here is derived from an EMBL/GenBank/DDBJ whole genome shotgun (WGS) entry which is preliminary data.</text>
</comment>
<comment type="function">
    <text evidence="1">Putative transcription factor.</text>
</comment>
<sequence>MPWRPSTAAVTTAVRTQGKSSHGASPTVQQGKQDRRHLQHQPSLAMSSNGASNQEQHLRAQLELLQNHEAEQSPGSPSSGNRDSRDASARPSNGYDDLHFSSAQDTAARALATKSDADSHIHPDLRAAHEQQSPTGSMMQLSHQDHHSHSPVSSGGHQQGAPLAPAGGDPMAIDPSDGRKTNKRELSQSKRAAQNRAAQRAFRQRKEGYIKKLEQQVREYTDMETTIKQYQSENYALREYVIQLQSRLLETVGEFPPPPPNVNLNHAATAPPSQPLPAAAAATEAQQQQPESTTVGTPLEAVAQAVAGLAAQEQLSSEQRSQYTSGTFKADSHDQDTRSADEINRHLNSEEGTTA</sequence>
<dbReference type="GO" id="GO:0090575">
    <property type="term" value="C:RNA polymerase II transcription regulator complex"/>
    <property type="evidence" value="ECO:0007669"/>
    <property type="project" value="TreeGrafter"/>
</dbReference>
<keyword evidence="7" id="KW-0539">Nucleus</keyword>
<dbReference type="Gene3D" id="1.20.5.170">
    <property type="match status" value="1"/>
</dbReference>
<keyword evidence="6" id="KW-0804">Transcription</keyword>
<keyword evidence="12" id="KW-1185">Reference proteome</keyword>
<dbReference type="InterPro" id="IPR050936">
    <property type="entry name" value="AP-1-like"/>
</dbReference>
<feature type="compositionally biased region" description="Basic and acidic residues" evidence="9">
    <location>
        <begin position="56"/>
        <end position="71"/>
    </location>
</feature>
<evidence type="ECO:0000259" key="10">
    <source>
        <dbReference type="PROSITE" id="PS00036"/>
    </source>
</evidence>
<feature type="compositionally biased region" description="Low complexity" evidence="9">
    <location>
        <begin position="267"/>
        <end position="315"/>
    </location>
</feature>
<keyword evidence="4" id="KW-0805">Transcription regulation</keyword>
<dbReference type="PANTHER" id="PTHR40621">
    <property type="entry name" value="TRANSCRIPTION FACTOR KAPC-RELATED"/>
    <property type="match status" value="1"/>
</dbReference>
<feature type="compositionally biased region" description="Polar residues" evidence="9">
    <location>
        <begin position="130"/>
        <end position="142"/>
    </location>
</feature>
<keyword evidence="5" id="KW-0238">DNA-binding</keyword>
<feature type="region of interest" description="Disordered" evidence="9">
    <location>
        <begin position="254"/>
        <end position="355"/>
    </location>
</feature>